<sequence length="144" mass="16557">KIWEKNENSVATNADSDALSEWEVENKLPFSEVLKQIIKENFAWSKTANSYITPQPFTHNLGPNIQNTAETRFAFFYANFYATRQRSGNEDAFILTSAAEKKLFVVINILIGITVKASYKDYWSFKSELRNPLINSLMSRDIFS</sequence>
<feature type="non-terminal residue" evidence="1">
    <location>
        <position position="1"/>
    </location>
</feature>
<gene>
    <name evidence="1" type="ORF">ILUMI_14994</name>
</gene>
<evidence type="ECO:0000313" key="1">
    <source>
        <dbReference type="EMBL" id="KAF2891179.1"/>
    </source>
</evidence>
<comment type="caution">
    <text evidence="1">The sequence shown here is derived from an EMBL/GenBank/DDBJ whole genome shotgun (WGS) entry which is preliminary data.</text>
</comment>
<dbReference type="AlphaFoldDB" id="A0A8K0G9I9"/>
<proteinExistence type="predicted"/>
<keyword evidence="2" id="KW-1185">Reference proteome</keyword>
<evidence type="ECO:0000313" key="2">
    <source>
        <dbReference type="Proteomes" id="UP000801492"/>
    </source>
</evidence>
<dbReference type="Proteomes" id="UP000801492">
    <property type="component" value="Unassembled WGS sequence"/>
</dbReference>
<evidence type="ECO:0008006" key="3">
    <source>
        <dbReference type="Google" id="ProtNLM"/>
    </source>
</evidence>
<dbReference type="OrthoDB" id="6781365at2759"/>
<accession>A0A8K0G9I9</accession>
<reference evidence="1" key="1">
    <citation type="submission" date="2019-08" db="EMBL/GenBank/DDBJ databases">
        <title>The genome of the North American firefly Photinus pyralis.</title>
        <authorList>
            <consortium name="Photinus pyralis genome working group"/>
            <person name="Fallon T.R."/>
            <person name="Sander Lower S.E."/>
            <person name="Weng J.-K."/>
        </authorList>
    </citation>
    <scope>NUCLEOTIDE SEQUENCE</scope>
    <source>
        <strain evidence="1">TRF0915ILg1</strain>
        <tissue evidence="1">Whole body</tissue>
    </source>
</reference>
<organism evidence="1 2">
    <name type="scientific">Ignelater luminosus</name>
    <name type="common">Cucubano</name>
    <name type="synonym">Pyrophorus luminosus</name>
    <dbReference type="NCBI Taxonomy" id="2038154"/>
    <lineage>
        <taxon>Eukaryota</taxon>
        <taxon>Metazoa</taxon>
        <taxon>Ecdysozoa</taxon>
        <taxon>Arthropoda</taxon>
        <taxon>Hexapoda</taxon>
        <taxon>Insecta</taxon>
        <taxon>Pterygota</taxon>
        <taxon>Neoptera</taxon>
        <taxon>Endopterygota</taxon>
        <taxon>Coleoptera</taxon>
        <taxon>Polyphaga</taxon>
        <taxon>Elateriformia</taxon>
        <taxon>Elateroidea</taxon>
        <taxon>Elateridae</taxon>
        <taxon>Agrypninae</taxon>
        <taxon>Pyrophorini</taxon>
        <taxon>Ignelater</taxon>
    </lineage>
</organism>
<protein>
    <recommendedName>
        <fullName evidence="3">PiggyBac transposable element-derived protein domain-containing protein</fullName>
    </recommendedName>
</protein>
<name>A0A8K0G9I9_IGNLU</name>
<dbReference type="EMBL" id="VTPC01037306">
    <property type="protein sequence ID" value="KAF2891179.1"/>
    <property type="molecule type" value="Genomic_DNA"/>
</dbReference>